<proteinExistence type="inferred from homology"/>
<gene>
    <name evidence="4" type="primary">ywtF</name>
    <name evidence="4" type="ORF">NCTC6133_01263</name>
</gene>
<name>A0A380DPA3_STAAU</name>
<feature type="compositionally biased region" description="Polar residues" evidence="2">
    <location>
        <begin position="397"/>
        <end position="411"/>
    </location>
</feature>
<dbReference type="Gene3D" id="3.40.630.190">
    <property type="entry name" value="LCP protein"/>
    <property type="match status" value="1"/>
</dbReference>
<accession>A0A380DPA3</accession>
<dbReference type="Pfam" id="PF03816">
    <property type="entry name" value="LytR_cpsA_psr"/>
    <property type="match status" value="1"/>
</dbReference>
<protein>
    <submittedName>
        <fullName evidence="4">Cell envelope-related function transcriptional attenuator common domain-containing protein</fullName>
    </submittedName>
</protein>
<sequence length="411" mass="46399">MNKFVKYFLILLALVLIVVPIVFATLLFKTSQDAFESSQDSKNANRQSNLRDNKVNPEEQPISILFLGIDDNDGRRKKGQDAEHSRSDAMILTTFNQSKHQIRMLSIPRDTISYIPKVGYYDKITHAHAYGGPIAAMDSVEATMNVPVDYYVRVNMKAFVEAVNELGGIYYDVPYDLNEPNTDDTGKIKIKKGYQKLNGDEALAVARTRHHDSDLKRGQRQMELIKILFQKAQEVDSIDKLDNVIQIVGKNAKHNLTNSEIKALAKMYLTNDVEIKTAQLKGKDDMLNGIYYYHPSVESIQKYANLLRNDLELSPINDKNDFLDQRVINHYGSLIPLTPLDSSLLRKEQNDTTDKDKSSNNTDDSINSNNNNGANNQQQPTTGQNTNQDQGNIQQTPQASNNQNGVVNYII</sequence>
<dbReference type="AlphaFoldDB" id="A0A380DPA3"/>
<feature type="region of interest" description="Disordered" evidence="2">
    <location>
        <begin position="347"/>
        <end position="411"/>
    </location>
</feature>
<evidence type="ECO:0000256" key="2">
    <source>
        <dbReference type="SAM" id="MobiDB-lite"/>
    </source>
</evidence>
<feature type="compositionally biased region" description="Low complexity" evidence="2">
    <location>
        <begin position="359"/>
        <end position="396"/>
    </location>
</feature>
<evidence type="ECO:0000313" key="4">
    <source>
        <dbReference type="EMBL" id="SUK40034.1"/>
    </source>
</evidence>
<reference evidence="4 5" key="1">
    <citation type="submission" date="2018-06" db="EMBL/GenBank/DDBJ databases">
        <authorList>
            <consortium name="Pathogen Informatics"/>
            <person name="Doyle S."/>
        </authorList>
    </citation>
    <scope>NUCLEOTIDE SEQUENCE [LARGE SCALE GENOMIC DNA]</scope>
    <source>
        <strain evidence="4 5">NCTC6133</strain>
    </source>
</reference>
<evidence type="ECO:0000256" key="1">
    <source>
        <dbReference type="ARBA" id="ARBA00006068"/>
    </source>
</evidence>
<evidence type="ECO:0000313" key="5">
    <source>
        <dbReference type="Proteomes" id="UP000255091"/>
    </source>
</evidence>
<dbReference type="PANTHER" id="PTHR33392">
    <property type="entry name" value="POLYISOPRENYL-TEICHOIC ACID--PEPTIDOGLYCAN TEICHOIC ACID TRANSFERASE TAGU"/>
    <property type="match status" value="1"/>
</dbReference>
<dbReference type="EMBL" id="UHAP01000001">
    <property type="protein sequence ID" value="SUK40034.1"/>
    <property type="molecule type" value="Genomic_DNA"/>
</dbReference>
<comment type="similarity">
    <text evidence="1">Belongs to the LytR/CpsA/Psr (LCP) family.</text>
</comment>
<evidence type="ECO:0000259" key="3">
    <source>
        <dbReference type="Pfam" id="PF03816"/>
    </source>
</evidence>
<dbReference type="InterPro" id="IPR050922">
    <property type="entry name" value="LytR/CpsA/Psr_CW_biosynth"/>
</dbReference>
<dbReference type="Proteomes" id="UP000255091">
    <property type="component" value="Unassembled WGS sequence"/>
</dbReference>
<feature type="domain" description="Cell envelope-related transcriptional attenuator" evidence="3">
    <location>
        <begin position="86"/>
        <end position="233"/>
    </location>
</feature>
<dbReference type="PANTHER" id="PTHR33392:SF3">
    <property type="entry name" value="POLYISOPRENYL-TEICHOIC ACID--PEPTIDOGLYCAN TEICHOIC ACID TRANSFERASE TAGT"/>
    <property type="match status" value="1"/>
</dbReference>
<dbReference type="InterPro" id="IPR004474">
    <property type="entry name" value="LytR_CpsA_psr"/>
</dbReference>
<dbReference type="NCBIfam" id="TIGR00350">
    <property type="entry name" value="lytR_cpsA_psr"/>
    <property type="match status" value="1"/>
</dbReference>
<feature type="compositionally biased region" description="Basic and acidic residues" evidence="2">
    <location>
        <begin position="347"/>
        <end position="358"/>
    </location>
</feature>
<organism evidence="4 5">
    <name type="scientific">Staphylococcus aureus</name>
    <dbReference type="NCBI Taxonomy" id="1280"/>
    <lineage>
        <taxon>Bacteria</taxon>
        <taxon>Bacillati</taxon>
        <taxon>Bacillota</taxon>
        <taxon>Bacilli</taxon>
        <taxon>Bacillales</taxon>
        <taxon>Staphylococcaceae</taxon>
        <taxon>Staphylococcus</taxon>
    </lineage>
</organism>